<feature type="domain" description="Flagellar basal-body/hook protein C-terminal" evidence="7">
    <location>
        <begin position="461"/>
        <end position="505"/>
    </location>
</feature>
<gene>
    <name evidence="10" type="primary">flgE</name>
    <name evidence="10" type="ORF">ACIGG6_07100</name>
</gene>
<dbReference type="PANTHER" id="PTHR30435:SF1">
    <property type="entry name" value="FLAGELLAR HOOK PROTEIN FLGE"/>
    <property type="match status" value="1"/>
</dbReference>
<evidence type="ECO:0000313" key="11">
    <source>
        <dbReference type="Proteomes" id="UP001614338"/>
    </source>
</evidence>
<evidence type="ECO:0000256" key="2">
    <source>
        <dbReference type="ARBA" id="ARBA00009677"/>
    </source>
</evidence>
<dbReference type="Pfam" id="PF07559">
    <property type="entry name" value="FlgE_D2"/>
    <property type="match status" value="1"/>
</dbReference>
<keyword evidence="4 5" id="KW-0975">Bacterial flagellum</keyword>
<evidence type="ECO:0000259" key="9">
    <source>
        <dbReference type="Pfam" id="PF22692"/>
    </source>
</evidence>
<evidence type="ECO:0000256" key="1">
    <source>
        <dbReference type="ARBA" id="ARBA00004117"/>
    </source>
</evidence>
<comment type="subcellular location">
    <subcellularLocation>
        <location evidence="1 5">Bacterial flagellum basal body</location>
    </subcellularLocation>
</comment>
<dbReference type="SUPFAM" id="SSF117143">
    <property type="entry name" value="Flagellar hook protein flgE"/>
    <property type="match status" value="1"/>
</dbReference>
<evidence type="ECO:0000256" key="4">
    <source>
        <dbReference type="ARBA" id="ARBA00023143"/>
    </source>
</evidence>
<comment type="caution">
    <text evidence="10">The sequence shown here is derived from an EMBL/GenBank/DDBJ whole genome shotgun (WGS) entry which is preliminary data.</text>
</comment>
<evidence type="ECO:0000256" key="5">
    <source>
        <dbReference type="RuleBase" id="RU362116"/>
    </source>
</evidence>
<dbReference type="Pfam" id="PF22692">
    <property type="entry name" value="LlgE_F_G_D1"/>
    <property type="match status" value="1"/>
</dbReference>
<dbReference type="NCBIfam" id="TIGR03506">
    <property type="entry name" value="FlgEFG_subfam"/>
    <property type="match status" value="1"/>
</dbReference>
<reference evidence="10 11" key="1">
    <citation type="submission" date="2024-10" db="EMBL/GenBank/DDBJ databases">
        <title>The Natural Products Discovery Center: Release of the First 8490 Sequenced Strains for Exploring Actinobacteria Biosynthetic Diversity.</title>
        <authorList>
            <person name="Kalkreuter E."/>
            <person name="Kautsar S.A."/>
            <person name="Yang D."/>
            <person name="Bader C.D."/>
            <person name="Teijaro C.N."/>
            <person name="Fluegel L."/>
            <person name="Davis C.M."/>
            <person name="Simpson J.R."/>
            <person name="Lauterbach L."/>
            <person name="Steele A.D."/>
            <person name="Gui C."/>
            <person name="Meng S."/>
            <person name="Li G."/>
            <person name="Viehrig K."/>
            <person name="Ye F."/>
            <person name="Su P."/>
            <person name="Kiefer A.F."/>
            <person name="Nichols A."/>
            <person name="Cepeda A.J."/>
            <person name="Yan W."/>
            <person name="Fan B."/>
            <person name="Jiang Y."/>
            <person name="Adhikari A."/>
            <person name="Zheng C.-J."/>
            <person name="Schuster L."/>
            <person name="Cowan T.M."/>
            <person name="Smanski M.J."/>
            <person name="Chevrette M.G."/>
            <person name="De Carvalho L.P.S."/>
            <person name="Shen B."/>
        </authorList>
    </citation>
    <scope>NUCLEOTIDE SEQUENCE [LARGE SCALE GENOMIC DNA]</scope>
    <source>
        <strain evidence="10 11">NPDC077409</strain>
    </source>
</reference>
<dbReference type="InterPro" id="IPR011491">
    <property type="entry name" value="FlgE_D2"/>
</dbReference>
<evidence type="ECO:0000259" key="6">
    <source>
        <dbReference type="Pfam" id="PF00460"/>
    </source>
</evidence>
<evidence type="ECO:0000313" key="10">
    <source>
        <dbReference type="EMBL" id="MFI8749757.1"/>
    </source>
</evidence>
<evidence type="ECO:0000259" key="8">
    <source>
        <dbReference type="Pfam" id="PF07559"/>
    </source>
</evidence>
<keyword evidence="10" id="KW-0966">Cell projection</keyword>
<dbReference type="InterPro" id="IPR020013">
    <property type="entry name" value="Flagellar_FlgE/F/G"/>
</dbReference>
<dbReference type="Pfam" id="PF06429">
    <property type="entry name" value="Flg_bbr_C"/>
    <property type="match status" value="1"/>
</dbReference>
<evidence type="ECO:0000256" key="3">
    <source>
        <dbReference type="ARBA" id="ARBA00019015"/>
    </source>
</evidence>
<dbReference type="InterPro" id="IPR053967">
    <property type="entry name" value="LlgE_F_G-like_D1"/>
</dbReference>
<keyword evidence="10" id="KW-0282">Flagellum</keyword>
<name>A0ABW8BU08_9GAMM</name>
<dbReference type="InterPro" id="IPR010930">
    <property type="entry name" value="Flg_bb/hook_C_dom"/>
</dbReference>
<accession>A0ABW8BU08</accession>
<dbReference type="Gene3D" id="2.60.98.20">
    <property type="entry name" value="Flagellar hook protein FlgE"/>
    <property type="match status" value="1"/>
</dbReference>
<dbReference type="InterPro" id="IPR001444">
    <property type="entry name" value="Flag_bb_rod_N"/>
</dbReference>
<dbReference type="EMBL" id="JBITWC010000008">
    <property type="protein sequence ID" value="MFI8749757.1"/>
    <property type="molecule type" value="Genomic_DNA"/>
</dbReference>
<dbReference type="InterPro" id="IPR037058">
    <property type="entry name" value="Falgellar_hook_FlgE_sf"/>
</dbReference>
<dbReference type="Pfam" id="PF00460">
    <property type="entry name" value="Flg_bb_rod"/>
    <property type="match status" value="1"/>
</dbReference>
<organism evidence="10 11">
    <name type="scientific">Vreelandella lionensis</name>
    <dbReference type="NCBI Taxonomy" id="1144478"/>
    <lineage>
        <taxon>Bacteria</taxon>
        <taxon>Pseudomonadati</taxon>
        <taxon>Pseudomonadota</taxon>
        <taxon>Gammaproteobacteria</taxon>
        <taxon>Oceanospirillales</taxon>
        <taxon>Halomonadaceae</taxon>
        <taxon>Vreelandella</taxon>
    </lineage>
</organism>
<dbReference type="NCBIfam" id="NF004238">
    <property type="entry name" value="PRK05682.1-1"/>
    <property type="match status" value="1"/>
</dbReference>
<proteinExistence type="inferred from homology"/>
<sequence length="505" mass="52811">MSFSQALSGLNAQSENLKILGNNIANSQTVGFKSSGAIFSDVFAGASSQVGLGVKISDVRQDFTAGDLETSGRTLDLAVAGEGFYRIEQANGEIAYTRNGQFSQDNQGFLVNASGQRLTGYGLSDPNDPFSAVVPGGAPQALNIPTADIPAKATADVTATYNLDASTVPGQGLQQATVQAVDGNGALITVDNDGAYDANGDPLEIDVSYHYSNSFTTFDSLGNERNVTMYYEKVDDNTWKAFQAVDGKLAFDGDPNVGPVDLDNSFWLRFNSNGQLLKYSDVGVTGARDEDAVIGVADAGYRLTFGTPGTPGTPAALAENGASANGQAAADAFSATAADNPGATKAFADLEFIVGDGADPLNYDFTLTGTTQFNNNSVQNTLTQDGYTSGSLAGLEITREGRVIRIYTNEERRDAGQIVLANFANEEGLQSIGDNAWRETNASGIGILGTGGTGVFGTIESGVLENSNVDLAKQLVDTIVAQRAYQANSTSISTQDELLQTIINL</sequence>
<feature type="domain" description="Flagellar hook protein FlgE D2" evidence="8">
    <location>
        <begin position="201"/>
        <end position="387"/>
    </location>
</feature>
<feature type="domain" description="Flagellar basal body rod protein N-terminal" evidence="6">
    <location>
        <begin position="6"/>
        <end position="33"/>
    </location>
</feature>
<comment type="similarity">
    <text evidence="2 5">Belongs to the flagella basal body rod proteins family.</text>
</comment>
<dbReference type="Proteomes" id="UP001614338">
    <property type="component" value="Unassembled WGS sequence"/>
</dbReference>
<comment type="function">
    <text evidence="5">A flexible structure which links the flagellar filament to the drive apparatus in the basal body.</text>
</comment>
<keyword evidence="10" id="KW-0969">Cilium</keyword>
<protein>
    <recommendedName>
        <fullName evidence="3 5">Flagellar hook protein FlgE</fullName>
    </recommendedName>
</protein>
<keyword evidence="11" id="KW-1185">Reference proteome</keyword>
<dbReference type="RefSeq" id="WP_399843470.1">
    <property type="nucleotide sequence ID" value="NZ_JBITWC010000008.1"/>
</dbReference>
<dbReference type="PANTHER" id="PTHR30435">
    <property type="entry name" value="FLAGELLAR PROTEIN"/>
    <property type="match status" value="1"/>
</dbReference>
<evidence type="ECO:0000259" key="7">
    <source>
        <dbReference type="Pfam" id="PF06429"/>
    </source>
</evidence>
<feature type="domain" description="Flagellar hook protein FlgE/F/G-like D1" evidence="9">
    <location>
        <begin position="78"/>
        <end position="146"/>
    </location>
</feature>
<dbReference type="InterPro" id="IPR037925">
    <property type="entry name" value="FlgE/F/G-like"/>
</dbReference>